<dbReference type="Gene3D" id="3.40.50.300">
    <property type="entry name" value="P-loop containing nucleotide triphosphate hydrolases"/>
    <property type="match status" value="1"/>
</dbReference>
<dbReference type="SUPFAM" id="SSF52540">
    <property type="entry name" value="P-loop containing nucleoside triphosphate hydrolases"/>
    <property type="match status" value="1"/>
</dbReference>
<comment type="subunit">
    <text evidence="4">Homotetramer.</text>
</comment>
<evidence type="ECO:0000256" key="4">
    <source>
        <dbReference type="RuleBase" id="RU369062"/>
    </source>
</evidence>
<keyword evidence="3 4" id="KW-0418">Kinase</keyword>
<dbReference type="PANTHER" id="PTHR34383:SF1">
    <property type="entry name" value="ADP-POLYPHOSPHATE PHOSPHOTRANSFERASE"/>
    <property type="match status" value="1"/>
</dbReference>
<dbReference type="PANTHER" id="PTHR34383">
    <property type="entry name" value="POLYPHOSPHATE:AMP PHOSPHOTRANSFERASE-RELATED"/>
    <property type="match status" value="1"/>
</dbReference>
<reference evidence="6" key="1">
    <citation type="submission" date="2022-05" db="EMBL/GenBank/DDBJ databases">
        <authorList>
            <person name="Jo J.-H."/>
            <person name="Im W.-T."/>
        </authorList>
    </citation>
    <scope>NUCLEOTIDE SEQUENCE</scope>
    <source>
        <strain evidence="6">RG327</strain>
    </source>
</reference>
<dbReference type="NCBIfam" id="TIGR03707">
    <property type="entry name" value="PPK2_P_aer"/>
    <property type="match status" value="1"/>
</dbReference>
<comment type="caution">
    <text evidence="6">The sequence shown here is derived from an EMBL/GenBank/DDBJ whole genome shotgun (WGS) entry which is preliminary data.</text>
</comment>
<dbReference type="InterPro" id="IPR016898">
    <property type="entry name" value="Polyphosphate_phosphotransfera"/>
</dbReference>
<dbReference type="Pfam" id="PF03976">
    <property type="entry name" value="PPK2"/>
    <property type="match status" value="1"/>
</dbReference>
<sequence>MSEFKKLTYPEYEQLAKPLLKELARMARWLAETGQRIVVVFEGRDTAGKGGSIDAIARVLNPRQCRVAALPSPSDRERGQWYFQRYIPYLPAKGEITLFDRSWYNRAGVEPVMGFCSQEETEGFLKAVPEFERHLVDDGILLFKYWLCCDQDRQEERFENRLLNPLKRWKLSSIDVQARTRYDSYTEARERMLEATHTEFAPWTLVEFNDQALGRLTLLRDFLDRIPDTDLPVKEMEWPPLPGEPLKERYRVIQPIPAYPIESAPREADGESAYG</sequence>
<name>A0ABT0RBW5_9SPHN</name>
<dbReference type="Proteomes" id="UP001165343">
    <property type="component" value="Unassembled WGS sequence"/>
</dbReference>
<dbReference type="GO" id="GO:0008976">
    <property type="term" value="F:polyphosphate kinase activity"/>
    <property type="evidence" value="ECO:0007669"/>
    <property type="project" value="UniProtKB-EC"/>
</dbReference>
<evidence type="ECO:0000313" key="7">
    <source>
        <dbReference type="Proteomes" id="UP001165343"/>
    </source>
</evidence>
<dbReference type="InterPro" id="IPR027417">
    <property type="entry name" value="P-loop_NTPase"/>
</dbReference>
<feature type="domain" description="Polyphosphate kinase-2-related" evidence="5">
    <location>
        <begin position="11"/>
        <end position="229"/>
    </location>
</feature>
<dbReference type="RefSeq" id="WP_249866719.1">
    <property type="nucleotide sequence ID" value="NZ_JAMGBC010000001.1"/>
</dbReference>
<evidence type="ECO:0000256" key="3">
    <source>
        <dbReference type="ARBA" id="ARBA00022777"/>
    </source>
</evidence>
<dbReference type="InterPro" id="IPR022486">
    <property type="entry name" value="PPK2_PA0141"/>
</dbReference>
<evidence type="ECO:0000256" key="1">
    <source>
        <dbReference type="ARBA" id="ARBA00009924"/>
    </source>
</evidence>
<evidence type="ECO:0000256" key="2">
    <source>
        <dbReference type="ARBA" id="ARBA00022679"/>
    </source>
</evidence>
<proteinExistence type="inferred from homology"/>
<dbReference type="PIRSF" id="PIRSF028756">
    <property type="entry name" value="PPK2_prd"/>
    <property type="match status" value="1"/>
</dbReference>
<dbReference type="InterPro" id="IPR022488">
    <property type="entry name" value="PPK2-related"/>
</dbReference>
<protein>
    <recommendedName>
        <fullName evidence="4">ADP/GDP-polyphosphate phosphotransferase</fullName>
        <ecNumber evidence="4">2.7.4.-</ecNumber>
    </recommendedName>
    <alternativeName>
        <fullName evidence="4">Polyphosphate kinase PPK2</fullName>
    </alternativeName>
</protein>
<evidence type="ECO:0000313" key="6">
    <source>
        <dbReference type="EMBL" id="MCL6677721.1"/>
    </source>
</evidence>
<keyword evidence="7" id="KW-1185">Reference proteome</keyword>
<comment type="function">
    <text evidence="4">Uses inorganic polyphosphate (polyP) as a donor to convert GDP to GTP or ADP to ATP.</text>
</comment>
<evidence type="ECO:0000259" key="5">
    <source>
        <dbReference type="Pfam" id="PF03976"/>
    </source>
</evidence>
<gene>
    <name evidence="6" type="primary">ppk2</name>
    <name evidence="6" type="ORF">LZ519_00075</name>
</gene>
<accession>A0ABT0RBW5</accession>
<dbReference type="EMBL" id="JAMGBC010000001">
    <property type="protein sequence ID" value="MCL6677721.1"/>
    <property type="molecule type" value="Genomic_DNA"/>
</dbReference>
<organism evidence="6 7">
    <name type="scientific">Sphingomonas anseongensis</name>
    <dbReference type="NCBI Taxonomy" id="2908207"/>
    <lineage>
        <taxon>Bacteria</taxon>
        <taxon>Pseudomonadati</taxon>
        <taxon>Pseudomonadota</taxon>
        <taxon>Alphaproteobacteria</taxon>
        <taxon>Sphingomonadales</taxon>
        <taxon>Sphingomonadaceae</taxon>
        <taxon>Sphingomonas</taxon>
    </lineage>
</organism>
<comment type="similarity">
    <text evidence="1 4">Belongs to the polyphosphate kinase 2 (PPK2) family. Class I subfamily.</text>
</comment>
<keyword evidence="2 4" id="KW-0808">Transferase</keyword>
<dbReference type="EC" id="2.7.4.-" evidence="4"/>